<organism evidence="1 2">
    <name type="scientific">Caballeronia sordidicola</name>
    <name type="common">Burkholderia sordidicola</name>
    <dbReference type="NCBI Taxonomy" id="196367"/>
    <lineage>
        <taxon>Bacteria</taxon>
        <taxon>Pseudomonadati</taxon>
        <taxon>Pseudomonadota</taxon>
        <taxon>Betaproteobacteria</taxon>
        <taxon>Burkholderiales</taxon>
        <taxon>Burkholderiaceae</taxon>
        <taxon>Caballeronia</taxon>
    </lineage>
</organism>
<evidence type="ECO:0000313" key="1">
    <source>
        <dbReference type="EMBL" id="OXC73754.1"/>
    </source>
</evidence>
<sequence length="86" mass="9690">MYDARPTLRCKRFEVATDSFARHAQPAGKVGDADEAVSVEGLHDLVYATDSEQAIHKSRFWTKWFDVAFCGNCSKYSLPRFVKATS</sequence>
<comment type="caution">
    <text evidence="1">The sequence shown here is derived from an EMBL/GenBank/DDBJ whole genome shotgun (WGS) entry which is preliminary data.</text>
</comment>
<dbReference type="EMBL" id="MTHB01000243">
    <property type="protein sequence ID" value="OXC73754.1"/>
    <property type="molecule type" value="Genomic_DNA"/>
</dbReference>
<name>A0A226WRE8_CABSO</name>
<dbReference type="AlphaFoldDB" id="A0A226WRE8"/>
<dbReference type="Proteomes" id="UP000214720">
    <property type="component" value="Unassembled WGS sequence"/>
</dbReference>
<protein>
    <submittedName>
        <fullName evidence="1">Uncharacterized protein</fullName>
    </submittedName>
</protein>
<gene>
    <name evidence="1" type="ORF">BSU04_35380</name>
</gene>
<evidence type="ECO:0000313" key="2">
    <source>
        <dbReference type="Proteomes" id="UP000214720"/>
    </source>
</evidence>
<accession>A0A226WRE8</accession>
<reference evidence="2" key="1">
    <citation type="submission" date="2017-01" db="EMBL/GenBank/DDBJ databases">
        <title>Genome Analysis of Deinococcus marmoris KOPRI26562.</title>
        <authorList>
            <person name="Kim J.H."/>
            <person name="Oh H.-M."/>
        </authorList>
    </citation>
    <scope>NUCLEOTIDE SEQUENCE [LARGE SCALE GENOMIC DNA]</scope>
    <source>
        <strain evidence="2">PAMC 26633</strain>
    </source>
</reference>
<proteinExistence type="predicted"/>